<dbReference type="Proteomes" id="UP000218334">
    <property type="component" value="Unassembled WGS sequence"/>
</dbReference>
<keyword evidence="2" id="KW-1185">Reference proteome</keyword>
<name>A0A2H3B7H2_9AGAR</name>
<accession>A0A2H3B7H2</accession>
<organism evidence="1 2">
    <name type="scientific">Armillaria solidipes</name>
    <dbReference type="NCBI Taxonomy" id="1076256"/>
    <lineage>
        <taxon>Eukaryota</taxon>
        <taxon>Fungi</taxon>
        <taxon>Dikarya</taxon>
        <taxon>Basidiomycota</taxon>
        <taxon>Agaricomycotina</taxon>
        <taxon>Agaricomycetes</taxon>
        <taxon>Agaricomycetidae</taxon>
        <taxon>Agaricales</taxon>
        <taxon>Marasmiineae</taxon>
        <taxon>Physalacriaceae</taxon>
        <taxon>Armillaria</taxon>
    </lineage>
</organism>
<dbReference type="EMBL" id="KZ293439">
    <property type="protein sequence ID" value="PBK66821.1"/>
    <property type="molecule type" value="Genomic_DNA"/>
</dbReference>
<gene>
    <name evidence="1" type="ORF">ARMSODRAFT_959985</name>
</gene>
<proteinExistence type="predicted"/>
<evidence type="ECO:0000313" key="1">
    <source>
        <dbReference type="EMBL" id="PBK66821.1"/>
    </source>
</evidence>
<dbReference type="AlphaFoldDB" id="A0A2H3B7H2"/>
<protein>
    <submittedName>
        <fullName evidence="1">Uncharacterized protein</fullName>
    </submittedName>
</protein>
<reference evidence="2" key="1">
    <citation type="journal article" date="2017" name="Nat. Ecol. Evol.">
        <title>Genome expansion and lineage-specific genetic innovations in the forest pathogenic fungi Armillaria.</title>
        <authorList>
            <person name="Sipos G."/>
            <person name="Prasanna A.N."/>
            <person name="Walter M.C."/>
            <person name="O'Connor E."/>
            <person name="Balint B."/>
            <person name="Krizsan K."/>
            <person name="Kiss B."/>
            <person name="Hess J."/>
            <person name="Varga T."/>
            <person name="Slot J."/>
            <person name="Riley R."/>
            <person name="Boka B."/>
            <person name="Rigling D."/>
            <person name="Barry K."/>
            <person name="Lee J."/>
            <person name="Mihaltcheva S."/>
            <person name="LaButti K."/>
            <person name="Lipzen A."/>
            <person name="Waldron R."/>
            <person name="Moloney N.M."/>
            <person name="Sperisen C."/>
            <person name="Kredics L."/>
            <person name="Vagvoelgyi C."/>
            <person name="Patrignani A."/>
            <person name="Fitzpatrick D."/>
            <person name="Nagy I."/>
            <person name="Doyle S."/>
            <person name="Anderson J.B."/>
            <person name="Grigoriev I.V."/>
            <person name="Gueldener U."/>
            <person name="Muensterkoetter M."/>
            <person name="Nagy L.G."/>
        </authorList>
    </citation>
    <scope>NUCLEOTIDE SEQUENCE [LARGE SCALE GENOMIC DNA]</scope>
    <source>
        <strain evidence="2">28-4</strain>
    </source>
</reference>
<evidence type="ECO:0000313" key="2">
    <source>
        <dbReference type="Proteomes" id="UP000218334"/>
    </source>
</evidence>
<sequence length="61" mass="6578">MLWLSLSPEPEPTCATALSLKQNATTIPLAESQLNVPIATHRKALVRLLTSYSCHGSPMMG</sequence>